<keyword evidence="3" id="KW-1185">Reference proteome</keyword>
<keyword evidence="1" id="KW-1133">Transmembrane helix</keyword>
<comment type="caution">
    <text evidence="2">The sequence shown here is derived from an EMBL/GenBank/DDBJ whole genome shotgun (WGS) entry which is preliminary data.</text>
</comment>
<feature type="transmembrane region" description="Helical" evidence="1">
    <location>
        <begin position="33"/>
        <end position="53"/>
    </location>
</feature>
<evidence type="ECO:0000256" key="1">
    <source>
        <dbReference type="SAM" id="Phobius"/>
    </source>
</evidence>
<evidence type="ECO:0000313" key="3">
    <source>
        <dbReference type="Proteomes" id="UP000076858"/>
    </source>
</evidence>
<evidence type="ECO:0000313" key="2">
    <source>
        <dbReference type="EMBL" id="KZS16603.1"/>
    </source>
</evidence>
<keyword evidence="1" id="KW-0812">Transmembrane</keyword>
<proteinExistence type="predicted"/>
<dbReference type="EMBL" id="LRGB01000687">
    <property type="protein sequence ID" value="KZS16603.1"/>
    <property type="molecule type" value="Genomic_DNA"/>
</dbReference>
<dbReference type="Proteomes" id="UP000076858">
    <property type="component" value="Unassembled WGS sequence"/>
</dbReference>
<sequence length="65" mass="7351">MGKEIRRCRRCYTLIGNKFELTKSLVNKTKSPFLNFLSRIICIVAFCLTLLQFCVNASGPHVVSA</sequence>
<reference evidence="2 3" key="1">
    <citation type="submission" date="2016-03" db="EMBL/GenBank/DDBJ databases">
        <title>EvidentialGene: Evidence-directed Construction of Genes on Genomes.</title>
        <authorList>
            <person name="Gilbert D.G."/>
            <person name="Choi J.-H."/>
            <person name="Mockaitis K."/>
            <person name="Colbourne J."/>
            <person name="Pfrender M."/>
        </authorList>
    </citation>
    <scope>NUCLEOTIDE SEQUENCE [LARGE SCALE GENOMIC DNA]</scope>
    <source>
        <strain evidence="2 3">Xinb3</strain>
        <tissue evidence="2">Complete organism</tissue>
    </source>
</reference>
<name>A0A164ZQ26_9CRUS</name>
<keyword evidence="1" id="KW-0472">Membrane</keyword>
<dbReference type="AlphaFoldDB" id="A0A164ZQ26"/>
<accession>A0A164ZQ26</accession>
<organism evidence="2 3">
    <name type="scientific">Daphnia magna</name>
    <dbReference type="NCBI Taxonomy" id="35525"/>
    <lineage>
        <taxon>Eukaryota</taxon>
        <taxon>Metazoa</taxon>
        <taxon>Ecdysozoa</taxon>
        <taxon>Arthropoda</taxon>
        <taxon>Crustacea</taxon>
        <taxon>Branchiopoda</taxon>
        <taxon>Diplostraca</taxon>
        <taxon>Cladocera</taxon>
        <taxon>Anomopoda</taxon>
        <taxon>Daphniidae</taxon>
        <taxon>Daphnia</taxon>
    </lineage>
</organism>
<protein>
    <submittedName>
        <fullName evidence="2">Uncharacterized protein</fullName>
    </submittedName>
</protein>
<gene>
    <name evidence="2" type="ORF">APZ42_017245</name>
</gene>